<dbReference type="Gene3D" id="3.40.50.880">
    <property type="match status" value="1"/>
</dbReference>
<dbReference type="AlphaFoldDB" id="A0A447TCA0"/>
<dbReference type="EC" id="6.3.5.3" evidence="1"/>
<dbReference type="Pfam" id="PF13507">
    <property type="entry name" value="GATase_5"/>
    <property type="match status" value="1"/>
</dbReference>
<accession>A0A447TCA0</accession>
<proteinExistence type="predicted"/>
<dbReference type="EMBL" id="LR134182">
    <property type="protein sequence ID" value="VEB42478.1"/>
    <property type="molecule type" value="Genomic_DNA"/>
</dbReference>
<dbReference type="InterPro" id="IPR029062">
    <property type="entry name" value="Class_I_gatase-like"/>
</dbReference>
<name>A0A447TCA0_CHRVL</name>
<dbReference type="GO" id="GO:0005737">
    <property type="term" value="C:cytoplasm"/>
    <property type="evidence" value="ECO:0007669"/>
    <property type="project" value="TreeGrafter"/>
</dbReference>
<dbReference type="GO" id="GO:0004642">
    <property type="term" value="F:phosphoribosylformylglycinamidine synthase activity"/>
    <property type="evidence" value="ECO:0007669"/>
    <property type="project" value="UniProtKB-EC"/>
</dbReference>
<sequence>MMSNLSSIIPGAEHWPKFHRNASEQFEARFAMVEVTASPSIFLSDMVGSRLPVVVSHGEGRAVFAPGAQEQALTALRYIDFDGRATETYPLNPNGSPAGITGVTTADGRFTIMMPHPERVFRTVQNSWHPAEWGENGGWYRMFASARRWVG</sequence>
<dbReference type="SUPFAM" id="SSF52317">
    <property type="entry name" value="Class I glutamine amidotransferase-like"/>
    <property type="match status" value="1"/>
</dbReference>
<evidence type="ECO:0000313" key="2">
    <source>
        <dbReference type="Proteomes" id="UP000275777"/>
    </source>
</evidence>
<reference evidence="1 2" key="1">
    <citation type="submission" date="2018-12" db="EMBL/GenBank/DDBJ databases">
        <authorList>
            <consortium name="Pathogen Informatics"/>
        </authorList>
    </citation>
    <scope>NUCLEOTIDE SEQUENCE [LARGE SCALE GENOMIC DNA]</scope>
    <source>
        <strain evidence="1 2">NCTC9695</strain>
    </source>
</reference>
<dbReference type="SMART" id="SM01211">
    <property type="entry name" value="GATase_5"/>
    <property type="match status" value="1"/>
</dbReference>
<protein>
    <submittedName>
        <fullName evidence="1">Phosphoribosylformylglycinamidine synthase</fullName>
        <ecNumber evidence="1">6.3.5.3</ecNumber>
    </submittedName>
</protein>
<dbReference type="GO" id="GO:0006164">
    <property type="term" value="P:purine nucleotide biosynthetic process"/>
    <property type="evidence" value="ECO:0007669"/>
    <property type="project" value="TreeGrafter"/>
</dbReference>
<evidence type="ECO:0000313" key="1">
    <source>
        <dbReference type="EMBL" id="VEB42478.1"/>
    </source>
</evidence>
<dbReference type="PANTHER" id="PTHR10099:SF1">
    <property type="entry name" value="PHOSPHORIBOSYLFORMYLGLYCINAMIDINE SYNTHASE"/>
    <property type="match status" value="1"/>
</dbReference>
<gene>
    <name evidence="1" type="primary">purL_1</name>
    <name evidence="1" type="ORF">NCTC9695_02928</name>
</gene>
<dbReference type="Proteomes" id="UP000275777">
    <property type="component" value="Chromosome"/>
</dbReference>
<keyword evidence="1" id="KW-0436">Ligase</keyword>
<organism evidence="1 2">
    <name type="scientific">Chromobacterium violaceum</name>
    <dbReference type="NCBI Taxonomy" id="536"/>
    <lineage>
        <taxon>Bacteria</taxon>
        <taxon>Pseudomonadati</taxon>
        <taxon>Pseudomonadota</taxon>
        <taxon>Betaproteobacteria</taxon>
        <taxon>Neisseriales</taxon>
        <taxon>Chromobacteriaceae</taxon>
        <taxon>Chromobacterium</taxon>
    </lineage>
</organism>
<dbReference type="PANTHER" id="PTHR10099">
    <property type="entry name" value="PHOSPHORIBOSYLFORMYLGLYCINAMIDINE SYNTHASE"/>
    <property type="match status" value="1"/>
</dbReference>